<protein>
    <recommendedName>
        <fullName evidence="3">DUF3800 domain-containing protein</fullName>
    </recommendedName>
</protein>
<dbReference type="AlphaFoldDB" id="A0A1G2NEB1"/>
<evidence type="ECO:0008006" key="3">
    <source>
        <dbReference type="Google" id="ProtNLM"/>
    </source>
</evidence>
<evidence type="ECO:0000313" key="2">
    <source>
        <dbReference type="Proteomes" id="UP000177797"/>
    </source>
</evidence>
<dbReference type="Pfam" id="PF12686">
    <property type="entry name" value="DUF3800"/>
    <property type="match status" value="1"/>
</dbReference>
<dbReference type="InterPro" id="IPR024524">
    <property type="entry name" value="DUF3800"/>
</dbReference>
<dbReference type="EMBL" id="MHSA01000012">
    <property type="protein sequence ID" value="OHA34403.1"/>
    <property type="molecule type" value="Genomic_DNA"/>
</dbReference>
<evidence type="ECO:0000313" key="1">
    <source>
        <dbReference type="EMBL" id="OHA34403.1"/>
    </source>
</evidence>
<reference evidence="1 2" key="1">
    <citation type="journal article" date="2016" name="Nat. Commun.">
        <title>Thousands of microbial genomes shed light on interconnected biogeochemical processes in an aquifer system.</title>
        <authorList>
            <person name="Anantharaman K."/>
            <person name="Brown C.T."/>
            <person name="Hug L.A."/>
            <person name="Sharon I."/>
            <person name="Castelle C.J."/>
            <person name="Probst A.J."/>
            <person name="Thomas B.C."/>
            <person name="Singh A."/>
            <person name="Wilkins M.J."/>
            <person name="Karaoz U."/>
            <person name="Brodie E.L."/>
            <person name="Williams K.H."/>
            <person name="Hubbard S.S."/>
            <person name="Banfield J.F."/>
        </authorList>
    </citation>
    <scope>NUCLEOTIDE SEQUENCE [LARGE SCALE GENOMIC DNA]</scope>
</reference>
<dbReference type="Proteomes" id="UP000177797">
    <property type="component" value="Unassembled WGS sequence"/>
</dbReference>
<name>A0A1G2NEB1_9BACT</name>
<comment type="caution">
    <text evidence="1">The sequence shown here is derived from an EMBL/GenBank/DDBJ whole genome shotgun (WGS) entry which is preliminary data.</text>
</comment>
<proteinExistence type="predicted"/>
<sequence>MKTFFVDESGDLGTKERYFIIALLAPQRVKRITNFMRRFCAEHAIPEVKASQLSFSQKTFILNRLCSANDYTVSYIVADKTHLQPQLLADKNLCYNYLFSFLVSKTIRSIREDITILLDNHSTKVKSINSLADYIRIKAITQWGYIDRLYISYVDSKNSKVVQATDVIANAIYAKYIYGKEHFYNMLTISESVKFPANRFGSIGVPVDKST</sequence>
<gene>
    <name evidence="1" type="ORF">A2938_00950</name>
</gene>
<organism evidence="1 2">
    <name type="scientific">Candidatus Taylorbacteria bacterium RIFCSPLOWO2_01_FULL_48_100</name>
    <dbReference type="NCBI Taxonomy" id="1802322"/>
    <lineage>
        <taxon>Bacteria</taxon>
        <taxon>Candidatus Tayloriibacteriota</taxon>
    </lineage>
</organism>
<accession>A0A1G2NEB1</accession>